<accession>M9LYV0</accession>
<dbReference type="STRING" id="1151754.M9LYV0"/>
<dbReference type="PROSITE" id="PS51043">
    <property type="entry name" value="DDHD"/>
    <property type="match status" value="1"/>
</dbReference>
<feature type="compositionally biased region" description="Basic and acidic residues" evidence="1">
    <location>
        <begin position="471"/>
        <end position="491"/>
    </location>
</feature>
<sequence length="1007" mass="112006">MQQQQQQQHQQSDQARASGSPASSASATSEEPSSPPPQRARWMYARGDTWATFQPHDNDKLEKRWHHLGGEKWARTHSKPHGQQTPPQQQSPTSAPRAPPSGVDAIQSALDGVSGAAQQTKQKATQKITPSDDSWLSKLRQYVPYGGRQPDADDDGAKSDSDQDDGANSDSDNSSDPDKVQVNYILDPDEPESERTAKVEVMEDNLFDVDLESMTLYPVFWKGVLLKVVRATWFYSSLTDGSYAPISWDDPLSSDLDHAYSQAQPWLTSSKDLSDASDVGEEIDKSKLYPLPSMKDKGQVSFQDAEVGRIFSQDLRGRFLSVVGGSIVVRGFDRAEQIAESKSFSPLFNLSLPWADDHDGAGLNNKGASSRHSEAQKAGSSPGAHSASKRAGAAQTSSSPPSGGGADGPNRAEPSSHGDEDERRSFAAKLVPSSDAALRPLVALKKFLGYDEDQAADEEKRKMKQQMTEAELDRQRRSQNDLDQLPDDRKDEPPELVFAIHGIGQQLTEDFEALDFVYDVEHLRNLASENSRDPAVRRLSRGRRAQFIPICWRRFMEFNDKPDGNDNFYTLDDITNSAAIPVVRNVISKVVLDVPFYLSRHRKKMIDSVTSELNRTYRLFCRRNPDFEQRGGRVSIIGHSLGSALAADILSAQPSTVPPLAEAAKTDREALRRNECLHFNVKNLFFIGSPVGFFFHLDGGQLIARSGTRRNPDADADALDQQGRYGCLAAENVYNIFNPNDPVAFQLAPTVDATYAKVVTPISIESATEALLQTLALPRLSVSRVFEKYNQHPFQGVGKITRQARILEDQQGPAGLSSSERDQVKERKLGERIVDSSDYIQTIRKWHQLQSTPPSSRESSAGDDEPELGKQDLQTETGVRHKRLQPKAVVLAQSDECDLDLDQLERGERRFRALNPHGCIDYHLSASIGLSDYLDMFGAHLAYWTHRDFAVFVLTQLFMDFTSKDEVTIVPNVQQRGSHSNDQDDDDDDDEEQDSEEREGSEESEEE</sequence>
<feature type="compositionally biased region" description="Low complexity" evidence="1">
    <location>
        <begin position="83"/>
        <end position="96"/>
    </location>
</feature>
<feature type="region of interest" description="Disordered" evidence="1">
    <location>
        <begin position="845"/>
        <end position="880"/>
    </location>
</feature>
<dbReference type="InterPro" id="IPR057826">
    <property type="entry name" value="WWE_C20G8.02"/>
</dbReference>
<feature type="region of interest" description="Disordered" evidence="1">
    <location>
        <begin position="1"/>
        <end position="196"/>
    </location>
</feature>
<name>M9LYV0_PSEA3</name>
<feature type="compositionally biased region" description="Low complexity" evidence="1">
    <location>
        <begin position="116"/>
        <end position="129"/>
    </location>
</feature>
<evidence type="ECO:0000313" key="3">
    <source>
        <dbReference type="EMBL" id="GAC72375.1"/>
    </source>
</evidence>
<feature type="compositionally biased region" description="Basic and acidic residues" evidence="1">
    <location>
        <begin position="56"/>
        <end position="74"/>
    </location>
</feature>
<dbReference type="InterPro" id="IPR029058">
    <property type="entry name" value="AB_hydrolase_fold"/>
</dbReference>
<dbReference type="PANTHER" id="PTHR23509">
    <property type="entry name" value="PA-PL1 PHOSPHOLIPASE FAMILY"/>
    <property type="match status" value="1"/>
</dbReference>
<evidence type="ECO:0000256" key="1">
    <source>
        <dbReference type="SAM" id="MobiDB-lite"/>
    </source>
</evidence>
<feature type="compositionally biased region" description="Low complexity" evidence="1">
    <location>
        <begin position="391"/>
        <end position="401"/>
    </location>
</feature>
<dbReference type="InterPro" id="IPR058055">
    <property type="entry name" value="PA-PLA1"/>
</dbReference>
<protein>
    <submittedName>
        <fullName evidence="3">Phosphatidic acid-preferring phospholipase A1</fullName>
    </submittedName>
</protein>
<dbReference type="InterPro" id="IPR004177">
    <property type="entry name" value="DDHD_dom"/>
</dbReference>
<dbReference type="GO" id="GO:0004620">
    <property type="term" value="F:phospholipase activity"/>
    <property type="evidence" value="ECO:0007669"/>
    <property type="project" value="TreeGrafter"/>
</dbReference>
<feature type="compositionally biased region" description="Polar residues" evidence="1">
    <location>
        <begin position="848"/>
        <end position="859"/>
    </location>
</feature>
<dbReference type="OrthoDB" id="69269at2759"/>
<dbReference type="Pfam" id="PF02862">
    <property type="entry name" value="DDHD"/>
    <property type="match status" value="1"/>
</dbReference>
<feature type="compositionally biased region" description="Basic and acidic residues" evidence="1">
    <location>
        <begin position="414"/>
        <end position="424"/>
    </location>
</feature>
<feature type="region of interest" description="Disordered" evidence="1">
    <location>
        <begin position="361"/>
        <end position="424"/>
    </location>
</feature>
<dbReference type="AlphaFoldDB" id="M9LYV0"/>
<dbReference type="Pfam" id="PF23463">
    <property type="entry name" value="WWE_2"/>
    <property type="match status" value="1"/>
</dbReference>
<dbReference type="EMBL" id="DF196773">
    <property type="protein sequence ID" value="GAC72375.1"/>
    <property type="molecule type" value="Genomic_DNA"/>
</dbReference>
<gene>
    <name evidence="3" type="ORF">PANT_7d00068</name>
</gene>
<dbReference type="GO" id="GO:0046872">
    <property type="term" value="F:metal ion binding"/>
    <property type="evidence" value="ECO:0007669"/>
    <property type="project" value="InterPro"/>
</dbReference>
<feature type="compositionally biased region" description="Low complexity" evidence="1">
    <location>
        <begin position="1"/>
        <end position="32"/>
    </location>
</feature>
<reference evidence="4" key="1">
    <citation type="journal article" date="2013" name="Genome Announc.">
        <title>Genome sequence of the basidiomycetous yeast Pseudozyma antarctica T-34, a producer of the glycolipid biosurfactants mannosylerythritol lipids.</title>
        <authorList>
            <person name="Morita T."/>
            <person name="Koike H."/>
            <person name="Koyama Y."/>
            <person name="Hagiwara H."/>
            <person name="Ito E."/>
            <person name="Fukuoka T."/>
            <person name="Imura T."/>
            <person name="Machida M."/>
            <person name="Kitamoto D."/>
        </authorList>
    </citation>
    <scope>NUCLEOTIDE SEQUENCE [LARGE SCALE GENOMIC DNA]</scope>
    <source>
        <strain evidence="4">T-34</strain>
    </source>
</reference>
<feature type="domain" description="DDHD" evidence="2">
    <location>
        <begin position="677"/>
        <end position="959"/>
    </location>
</feature>
<organism evidence="3 4">
    <name type="scientific">Pseudozyma antarctica (strain T-34)</name>
    <name type="common">Yeast</name>
    <name type="synonym">Candida antarctica</name>
    <dbReference type="NCBI Taxonomy" id="1151754"/>
    <lineage>
        <taxon>Eukaryota</taxon>
        <taxon>Fungi</taxon>
        <taxon>Dikarya</taxon>
        <taxon>Basidiomycota</taxon>
        <taxon>Ustilaginomycotina</taxon>
        <taxon>Ustilaginomycetes</taxon>
        <taxon>Ustilaginales</taxon>
        <taxon>Ustilaginaceae</taxon>
        <taxon>Moesziomyces</taxon>
    </lineage>
</organism>
<dbReference type="GO" id="GO:0005737">
    <property type="term" value="C:cytoplasm"/>
    <property type="evidence" value="ECO:0007669"/>
    <property type="project" value="TreeGrafter"/>
</dbReference>
<dbReference type="Proteomes" id="UP000011976">
    <property type="component" value="Unassembled WGS sequence"/>
</dbReference>
<dbReference type="PANTHER" id="PTHR23509:SF6">
    <property type="entry name" value="PHOSPHOLIPASE C1020.13C-RELATED"/>
    <property type="match status" value="1"/>
</dbReference>
<evidence type="ECO:0000313" key="4">
    <source>
        <dbReference type="Proteomes" id="UP000011976"/>
    </source>
</evidence>
<dbReference type="SUPFAM" id="SSF53474">
    <property type="entry name" value="alpha/beta-Hydrolases"/>
    <property type="match status" value="1"/>
</dbReference>
<feature type="compositionally biased region" description="Acidic residues" evidence="1">
    <location>
        <begin position="983"/>
        <end position="1007"/>
    </location>
</feature>
<evidence type="ECO:0000259" key="2">
    <source>
        <dbReference type="PROSITE" id="PS51043"/>
    </source>
</evidence>
<feature type="region of interest" description="Disordered" evidence="1">
    <location>
        <begin position="458"/>
        <end position="491"/>
    </location>
</feature>
<proteinExistence type="predicted"/>
<feature type="compositionally biased region" description="Polar residues" evidence="1">
    <location>
        <begin position="971"/>
        <end position="980"/>
    </location>
</feature>
<feature type="region of interest" description="Disordered" evidence="1">
    <location>
        <begin position="970"/>
        <end position="1007"/>
    </location>
</feature>
<dbReference type="SMART" id="SM01127">
    <property type="entry name" value="DDHD"/>
    <property type="match status" value="1"/>
</dbReference>